<keyword evidence="1" id="KW-0472">Membrane</keyword>
<dbReference type="InterPro" id="IPR012667">
    <property type="entry name" value="CbtB_put"/>
</dbReference>
<evidence type="ECO:0000313" key="3">
    <source>
        <dbReference type="Proteomes" id="UP000325684"/>
    </source>
</evidence>
<dbReference type="NCBIfam" id="TIGR02459">
    <property type="entry name" value="CbtB"/>
    <property type="match status" value="1"/>
</dbReference>
<dbReference type="EMBL" id="VCMV01000036">
    <property type="protein sequence ID" value="KAB0265407.1"/>
    <property type="molecule type" value="Genomic_DNA"/>
</dbReference>
<accession>A0A5N3P6Q6</accession>
<protein>
    <submittedName>
        <fullName evidence="2">Cobalt transporter subunit CbtB</fullName>
    </submittedName>
</protein>
<dbReference type="OrthoDB" id="9813304at2"/>
<feature type="transmembrane region" description="Helical" evidence="1">
    <location>
        <begin position="20"/>
        <end position="39"/>
    </location>
</feature>
<evidence type="ECO:0000313" key="2">
    <source>
        <dbReference type="EMBL" id="KAB0265407.1"/>
    </source>
</evidence>
<evidence type="ECO:0000256" key="1">
    <source>
        <dbReference type="SAM" id="Phobius"/>
    </source>
</evidence>
<proteinExistence type="predicted"/>
<dbReference type="RefSeq" id="WP_150947408.1">
    <property type="nucleotide sequence ID" value="NZ_VCMV01000036.1"/>
</dbReference>
<gene>
    <name evidence="2" type="ORF">FEZ63_18780</name>
</gene>
<organism evidence="2 3">
    <name type="scientific">Microvirga brassicacearum</name>
    <dbReference type="NCBI Taxonomy" id="2580413"/>
    <lineage>
        <taxon>Bacteria</taxon>
        <taxon>Pseudomonadati</taxon>
        <taxon>Pseudomonadota</taxon>
        <taxon>Alphaproteobacteria</taxon>
        <taxon>Hyphomicrobiales</taxon>
        <taxon>Methylobacteriaceae</taxon>
        <taxon>Microvirga</taxon>
    </lineage>
</organism>
<comment type="caution">
    <text evidence="2">The sequence shown here is derived from an EMBL/GenBank/DDBJ whole genome shotgun (WGS) entry which is preliminary data.</text>
</comment>
<reference evidence="2 3" key="1">
    <citation type="journal article" date="2019" name="Microorganisms">
        <title>Genome Insights into the Novel Species Microvirga brassicacearum, a Rapeseed Endophyte with Biotechnological Potential.</title>
        <authorList>
            <person name="Jimenez-Gomez A."/>
            <person name="Saati-Santamaria Z."/>
            <person name="Igual J.M."/>
            <person name="Rivas R."/>
            <person name="Mateos P.F."/>
            <person name="Garcia-Fraile P."/>
        </authorList>
    </citation>
    <scope>NUCLEOTIDE SEQUENCE [LARGE SCALE GENOMIC DNA]</scope>
    <source>
        <strain evidence="2 3">CDVBN77</strain>
    </source>
</reference>
<keyword evidence="1" id="KW-1133">Transmembrane helix</keyword>
<sequence>MTTNPTTLPLAAGVTSASRLTQLGLAAFFGLFIVGFAGFSHISAVHNAAHDARHSLAFPCH</sequence>
<keyword evidence="3" id="KW-1185">Reference proteome</keyword>
<dbReference type="Proteomes" id="UP000325684">
    <property type="component" value="Unassembled WGS sequence"/>
</dbReference>
<keyword evidence="1" id="KW-0812">Transmembrane</keyword>
<name>A0A5N3P6Q6_9HYPH</name>
<dbReference type="AlphaFoldDB" id="A0A5N3P6Q6"/>
<dbReference type="Pfam" id="PF09489">
    <property type="entry name" value="CbtB"/>
    <property type="match status" value="1"/>
</dbReference>